<name>A0A6A6UST0_9PEZI</name>
<dbReference type="AlphaFoldDB" id="A0A6A6UST0"/>
<dbReference type="EMBL" id="MU004230">
    <property type="protein sequence ID" value="KAF2674148.1"/>
    <property type="molecule type" value="Genomic_DNA"/>
</dbReference>
<protein>
    <submittedName>
        <fullName evidence="1">Uncharacterized protein</fullName>
    </submittedName>
</protein>
<dbReference type="Proteomes" id="UP000799302">
    <property type="component" value="Unassembled WGS sequence"/>
</dbReference>
<accession>A0A6A6UST0</accession>
<proteinExistence type="predicted"/>
<gene>
    <name evidence="1" type="ORF">BT63DRAFT_3359</name>
</gene>
<evidence type="ECO:0000313" key="2">
    <source>
        <dbReference type="Proteomes" id="UP000799302"/>
    </source>
</evidence>
<organism evidence="1 2">
    <name type="scientific">Microthyrium microscopicum</name>
    <dbReference type="NCBI Taxonomy" id="703497"/>
    <lineage>
        <taxon>Eukaryota</taxon>
        <taxon>Fungi</taxon>
        <taxon>Dikarya</taxon>
        <taxon>Ascomycota</taxon>
        <taxon>Pezizomycotina</taxon>
        <taxon>Dothideomycetes</taxon>
        <taxon>Dothideomycetes incertae sedis</taxon>
        <taxon>Microthyriales</taxon>
        <taxon>Microthyriaceae</taxon>
        <taxon>Microthyrium</taxon>
    </lineage>
</organism>
<sequence length="174" mass="19866">MATYISNPRALMPDPPIFWAVTDLNSRKQWVEGQGLMAEIQDASVKLEDHNEKLRTYLENHFRHTPPGEPRSPPTPIISVFDTEARARSEVTRRSIGYDEVIHIIKIDLRRTLQIGESVELEHVDGAFHLSDLLIEPIDGMHTIGADYIFLNRIPESVCEFVWSRPPVNTPAEE</sequence>
<keyword evidence="2" id="KW-1185">Reference proteome</keyword>
<evidence type="ECO:0000313" key="1">
    <source>
        <dbReference type="EMBL" id="KAF2674148.1"/>
    </source>
</evidence>
<reference evidence="1" key="1">
    <citation type="journal article" date="2020" name="Stud. Mycol.">
        <title>101 Dothideomycetes genomes: a test case for predicting lifestyles and emergence of pathogens.</title>
        <authorList>
            <person name="Haridas S."/>
            <person name="Albert R."/>
            <person name="Binder M."/>
            <person name="Bloem J."/>
            <person name="Labutti K."/>
            <person name="Salamov A."/>
            <person name="Andreopoulos B."/>
            <person name="Baker S."/>
            <person name="Barry K."/>
            <person name="Bills G."/>
            <person name="Bluhm B."/>
            <person name="Cannon C."/>
            <person name="Castanera R."/>
            <person name="Culley D."/>
            <person name="Daum C."/>
            <person name="Ezra D."/>
            <person name="Gonzalez J."/>
            <person name="Henrissat B."/>
            <person name="Kuo A."/>
            <person name="Liang C."/>
            <person name="Lipzen A."/>
            <person name="Lutzoni F."/>
            <person name="Magnuson J."/>
            <person name="Mondo S."/>
            <person name="Nolan M."/>
            <person name="Ohm R."/>
            <person name="Pangilinan J."/>
            <person name="Park H.-J."/>
            <person name="Ramirez L."/>
            <person name="Alfaro M."/>
            <person name="Sun H."/>
            <person name="Tritt A."/>
            <person name="Yoshinaga Y."/>
            <person name="Zwiers L.-H."/>
            <person name="Turgeon B."/>
            <person name="Goodwin S."/>
            <person name="Spatafora J."/>
            <person name="Crous P."/>
            <person name="Grigoriev I."/>
        </authorList>
    </citation>
    <scope>NUCLEOTIDE SEQUENCE</scope>
    <source>
        <strain evidence="1">CBS 115976</strain>
    </source>
</reference>